<protein>
    <recommendedName>
        <fullName evidence="2">MoaD/ThiS family protein</fullName>
    </recommendedName>
</protein>
<proteinExistence type="predicted"/>
<organism evidence="1">
    <name type="scientific">uncultured Desulfobacterium sp</name>
    <dbReference type="NCBI Taxonomy" id="201089"/>
    <lineage>
        <taxon>Bacteria</taxon>
        <taxon>Pseudomonadati</taxon>
        <taxon>Thermodesulfobacteriota</taxon>
        <taxon>Desulfobacteria</taxon>
        <taxon>Desulfobacterales</taxon>
        <taxon>Desulfobacteriaceae</taxon>
        <taxon>Desulfobacterium</taxon>
        <taxon>environmental samples</taxon>
    </lineage>
</organism>
<accession>A0A445N293</accession>
<sequence>MSSTIEIKIRSYDVISASLPEDVRLSRSMGEPIALELEQGSRVIDIFKAIPWLGRPLEDTIIVFVNGEAATLHSVLGSGDTIDIMTPSGGG</sequence>
<evidence type="ECO:0008006" key="2">
    <source>
        <dbReference type="Google" id="ProtNLM"/>
    </source>
</evidence>
<dbReference type="Gene3D" id="3.10.20.30">
    <property type="match status" value="1"/>
</dbReference>
<dbReference type="AlphaFoldDB" id="A0A445N293"/>
<evidence type="ECO:0000313" key="1">
    <source>
        <dbReference type="EMBL" id="SPD75823.1"/>
    </source>
</evidence>
<dbReference type="Pfam" id="PF02597">
    <property type="entry name" value="ThiS"/>
    <property type="match status" value="1"/>
</dbReference>
<name>A0A445N293_9BACT</name>
<reference evidence="1" key="1">
    <citation type="submission" date="2018-01" db="EMBL/GenBank/DDBJ databases">
        <authorList>
            <person name="Regsiter A."/>
            <person name="William W."/>
        </authorList>
    </citation>
    <scope>NUCLEOTIDE SEQUENCE</scope>
    <source>
        <strain evidence="1">TRIP AH-1</strain>
    </source>
</reference>
<dbReference type="EMBL" id="OJIN01000221">
    <property type="protein sequence ID" value="SPD75823.1"/>
    <property type="molecule type" value="Genomic_DNA"/>
</dbReference>
<dbReference type="InterPro" id="IPR003749">
    <property type="entry name" value="ThiS/MoaD-like"/>
</dbReference>
<dbReference type="SUPFAM" id="SSF54285">
    <property type="entry name" value="MoaD/ThiS"/>
    <property type="match status" value="1"/>
</dbReference>
<dbReference type="InterPro" id="IPR016155">
    <property type="entry name" value="Mopterin_synth/thiamin_S_b"/>
</dbReference>
<dbReference type="InterPro" id="IPR012675">
    <property type="entry name" value="Beta-grasp_dom_sf"/>
</dbReference>
<gene>
    <name evidence="1" type="ORF">PITCH_A760033</name>
</gene>